<sequence length="236" mass="27873">MGSEDRYYRRRSDFYFNREKRYSRSRDDHYYRERYGRSRRNNSYSREFDDKYYGSRIDDRNPDHHRRVRDYDYSHYDRYDDNRRRGDEDRCFSRSSRDSVSRNTDSNDCRRTPERSLSIRRCFGSRKGNSSCETSKKHIIPRGRRIRGGYHGSALILHSLFLEDLSVDCSAVDLMRYAIKNVGMPDYADAPGEGKGIIGYHDVNKLNEIKSILEKDNEIPLHCGGSTTLTLGKIKG</sequence>
<evidence type="ECO:0000313" key="2">
    <source>
        <dbReference type="Proteomes" id="UP000035681"/>
    </source>
</evidence>
<reference evidence="3" key="1">
    <citation type="submission" date="2015-08" db="UniProtKB">
        <authorList>
            <consortium name="WormBaseParasite"/>
        </authorList>
    </citation>
    <scope>IDENTIFICATION</scope>
</reference>
<keyword evidence="2" id="KW-1185">Reference proteome</keyword>
<dbReference type="Proteomes" id="UP000035681">
    <property type="component" value="Unplaced"/>
</dbReference>
<protein>
    <submittedName>
        <fullName evidence="3">Serrate RNA effector molecule</fullName>
    </submittedName>
</protein>
<organism evidence="3">
    <name type="scientific">Strongyloides stercoralis</name>
    <name type="common">Threadworm</name>
    <dbReference type="NCBI Taxonomy" id="6248"/>
    <lineage>
        <taxon>Eukaryota</taxon>
        <taxon>Metazoa</taxon>
        <taxon>Ecdysozoa</taxon>
        <taxon>Nematoda</taxon>
        <taxon>Chromadorea</taxon>
        <taxon>Rhabditida</taxon>
        <taxon>Tylenchina</taxon>
        <taxon>Panagrolaimomorpha</taxon>
        <taxon>Strongyloidoidea</taxon>
        <taxon>Strongyloididae</taxon>
        <taxon>Strongyloides</taxon>
    </lineage>
</organism>
<evidence type="ECO:0000313" key="3">
    <source>
        <dbReference type="WBParaSite" id="SSTP_0000560600.1"/>
    </source>
</evidence>
<dbReference type="WBParaSite" id="SSTP_0000560600.1">
    <property type="protein sequence ID" value="SSTP_0000560600.1"/>
    <property type="gene ID" value="SSTP_0000560600"/>
</dbReference>
<evidence type="ECO:0000256" key="1">
    <source>
        <dbReference type="SAM" id="MobiDB-lite"/>
    </source>
</evidence>
<dbReference type="AlphaFoldDB" id="A0A0K0E7X7"/>
<dbReference type="WBParaSite" id="TCONS_00003097.p1">
    <property type="protein sequence ID" value="TCONS_00003097.p1"/>
    <property type="gene ID" value="XLOC_002855"/>
</dbReference>
<name>A0A0K0E7X7_STRER</name>
<proteinExistence type="predicted"/>
<accession>A0A0K0E7X7</accession>
<feature type="region of interest" description="Disordered" evidence="1">
    <location>
        <begin position="85"/>
        <end position="112"/>
    </location>
</feature>